<dbReference type="InterPro" id="IPR032490">
    <property type="entry name" value="DUF5047"/>
</dbReference>
<proteinExistence type="predicted"/>
<evidence type="ECO:0000313" key="2">
    <source>
        <dbReference type="EMBL" id="KAB1146835.1"/>
    </source>
</evidence>
<dbReference type="PROSITE" id="PS51257">
    <property type="entry name" value="PROKAR_LIPOPROTEIN"/>
    <property type="match status" value="1"/>
</dbReference>
<accession>A0A6H9V1N2</accession>
<evidence type="ECO:0000259" key="1">
    <source>
        <dbReference type="Pfam" id="PF16466"/>
    </source>
</evidence>
<organism evidence="2 3">
    <name type="scientific">Streptomyces luteolifulvus</name>
    <dbReference type="NCBI Taxonomy" id="2615112"/>
    <lineage>
        <taxon>Bacteria</taxon>
        <taxon>Bacillati</taxon>
        <taxon>Actinomycetota</taxon>
        <taxon>Actinomycetes</taxon>
        <taxon>Kitasatosporales</taxon>
        <taxon>Streptomycetaceae</taxon>
        <taxon>Streptomyces</taxon>
    </lineage>
</organism>
<dbReference type="EMBL" id="VZRB01000008">
    <property type="protein sequence ID" value="KAB1146835.1"/>
    <property type="molecule type" value="Genomic_DNA"/>
</dbReference>
<gene>
    <name evidence="2" type="ORF">F7R91_14765</name>
</gene>
<evidence type="ECO:0000313" key="3">
    <source>
        <dbReference type="Proteomes" id="UP000442707"/>
    </source>
</evidence>
<keyword evidence="3" id="KW-1185">Reference proteome</keyword>
<comment type="caution">
    <text evidence="2">The sequence shown here is derived from an EMBL/GenBank/DDBJ whole genome shotgun (WGS) entry which is preliminary data.</text>
</comment>
<reference evidence="2 3" key="1">
    <citation type="submission" date="2019-09" db="EMBL/GenBank/DDBJ databases">
        <title>Screening of Novel Bioactive Compounds from Soil-Associated.</title>
        <authorList>
            <person name="Zhao S."/>
        </authorList>
    </citation>
    <scope>NUCLEOTIDE SEQUENCE [LARGE SCALE GENOMIC DNA]</scope>
    <source>
        <strain evidence="2 3">HIT-DPA4</strain>
    </source>
</reference>
<protein>
    <submittedName>
        <fullName evidence="2">DUF5047 domain-containing protein</fullName>
    </submittedName>
</protein>
<feature type="domain" description="DUF5047" evidence="1">
    <location>
        <begin position="95"/>
        <end position="183"/>
    </location>
</feature>
<dbReference type="Pfam" id="PF16466">
    <property type="entry name" value="DUF5047"/>
    <property type="match status" value="1"/>
</dbReference>
<dbReference type="Proteomes" id="UP000442707">
    <property type="component" value="Unassembled WGS sequence"/>
</dbReference>
<name>A0A6H9V1N2_9ACTN</name>
<sequence>MTTTRPYRTSPTTTPRFSPWPYATSGCDVLELSTAALAVVQRSYAIQVRAESWLDGELLADGIPVATGTEERDRSLTVPERITLTVPSRDRGTDWDPTDPGHPLAAYGQQLRIDVGIGVGAGKTEWINRGWFPIAGSDTDGETVNVQCEGLLTLIEEAKFVAPFQPSGTLASTVRSLVEPALTVQFDGTLTDRNVPVGMQWDEDRMAALSEVLDAWPAVPRVTEDGYLLIEPITDTGTPVLALTDGVGGTVVRWQGSNSRDGAYTAVVARGEDSAGNPIQGVVYDTDSLSPLRNAGPFSPLAVPYSYDSPLLTTVTQCRTSAAATLKRLRRTASRRLAVTMVPHPGLMTGDVVSVTGAGLTSAPAMIEALSMPYSPGEMQLTLRVINA</sequence>
<dbReference type="AlphaFoldDB" id="A0A6H9V1N2"/>